<dbReference type="InterPro" id="IPR011006">
    <property type="entry name" value="CheY-like_superfamily"/>
</dbReference>
<dbReference type="PANTHER" id="PTHR37299:SF1">
    <property type="entry name" value="STAGE 0 SPORULATION PROTEIN A HOMOLOG"/>
    <property type="match status" value="1"/>
</dbReference>
<keyword evidence="5" id="KW-1185">Reference proteome</keyword>
<dbReference type="Proteomes" id="UP000428260">
    <property type="component" value="Chromosome"/>
</dbReference>
<evidence type="ECO:0000313" key="4">
    <source>
        <dbReference type="EMBL" id="QGY48254.1"/>
    </source>
</evidence>
<dbReference type="Gene3D" id="2.40.50.1020">
    <property type="entry name" value="LytTr DNA-binding domain"/>
    <property type="match status" value="1"/>
</dbReference>
<evidence type="ECO:0000256" key="1">
    <source>
        <dbReference type="PROSITE-ProRule" id="PRU00169"/>
    </source>
</evidence>
<dbReference type="KEGG" id="mcos:GM418_30045"/>
<evidence type="ECO:0000313" key="5">
    <source>
        <dbReference type="Proteomes" id="UP000428260"/>
    </source>
</evidence>
<dbReference type="InterPro" id="IPR001789">
    <property type="entry name" value="Sig_transdc_resp-reg_receiver"/>
</dbReference>
<dbReference type="Gene3D" id="3.40.50.2300">
    <property type="match status" value="1"/>
</dbReference>
<dbReference type="SUPFAM" id="SSF52172">
    <property type="entry name" value="CheY-like"/>
    <property type="match status" value="1"/>
</dbReference>
<name>A0A6I6KDA3_9BACT</name>
<dbReference type="Pfam" id="PF00072">
    <property type="entry name" value="Response_reg"/>
    <property type="match status" value="1"/>
</dbReference>
<dbReference type="SMART" id="SM00850">
    <property type="entry name" value="LytTR"/>
    <property type="match status" value="1"/>
</dbReference>
<protein>
    <submittedName>
        <fullName evidence="4">Response regulator</fullName>
    </submittedName>
</protein>
<dbReference type="PROSITE" id="PS50110">
    <property type="entry name" value="RESPONSE_REGULATORY"/>
    <property type="match status" value="1"/>
</dbReference>
<keyword evidence="1" id="KW-0597">Phosphoprotein</keyword>
<dbReference type="GO" id="GO:0000156">
    <property type="term" value="F:phosphorelay response regulator activity"/>
    <property type="evidence" value="ECO:0007669"/>
    <property type="project" value="InterPro"/>
</dbReference>
<proteinExistence type="predicted"/>
<dbReference type="Pfam" id="PF04397">
    <property type="entry name" value="LytTR"/>
    <property type="match status" value="1"/>
</dbReference>
<evidence type="ECO:0000259" key="2">
    <source>
        <dbReference type="PROSITE" id="PS50110"/>
    </source>
</evidence>
<sequence length="252" mass="28783">MKTVIIEDEKRTAQDLADTLKKIDGDLEIVSILSSVKQAVEFFKTEDDFNLIFSDIQLTDGLCFNIFKSIKITVPVIFCTAFDKYTLEAFNANGIHYILKPFNKSSVSEALVKYQTLKLNFTTQDNNKLIQKAEQQITKQPASSIIINQGEKIIPINIQEIALFYCENKYVFALTFNQKKHILTHSVEELEGICGASFFRANRQYLVSRKAIKDASRHFNRKILINLTIAYSEKILVSRLKAPSFIAWLAQV</sequence>
<accession>A0A6I6KDA3</accession>
<dbReference type="InterPro" id="IPR046947">
    <property type="entry name" value="LytR-like"/>
</dbReference>
<gene>
    <name evidence="4" type="ORF">GM418_30045</name>
</gene>
<dbReference type="InterPro" id="IPR007492">
    <property type="entry name" value="LytTR_DNA-bd_dom"/>
</dbReference>
<feature type="modified residue" description="4-aspartylphosphate" evidence="1">
    <location>
        <position position="55"/>
    </location>
</feature>
<feature type="domain" description="Response regulatory" evidence="2">
    <location>
        <begin position="2"/>
        <end position="115"/>
    </location>
</feature>
<dbReference type="EMBL" id="CP046401">
    <property type="protein sequence ID" value="QGY48254.1"/>
    <property type="molecule type" value="Genomic_DNA"/>
</dbReference>
<reference evidence="4 5" key="1">
    <citation type="submission" date="2019-11" db="EMBL/GenBank/DDBJ databases">
        <authorList>
            <person name="Zheng R.K."/>
            <person name="Sun C.M."/>
        </authorList>
    </citation>
    <scope>NUCLEOTIDE SEQUENCE [LARGE SCALE GENOMIC DNA]</scope>
    <source>
        <strain evidence="4 5">WC007</strain>
    </source>
</reference>
<dbReference type="GO" id="GO:0003677">
    <property type="term" value="F:DNA binding"/>
    <property type="evidence" value="ECO:0007669"/>
    <property type="project" value="InterPro"/>
</dbReference>
<feature type="domain" description="HTH LytTR-type" evidence="3">
    <location>
        <begin position="145"/>
        <end position="251"/>
    </location>
</feature>
<dbReference type="PANTHER" id="PTHR37299">
    <property type="entry name" value="TRANSCRIPTIONAL REGULATOR-RELATED"/>
    <property type="match status" value="1"/>
</dbReference>
<organism evidence="4 5">
    <name type="scientific">Maribellus comscasis</name>
    <dbReference type="NCBI Taxonomy" id="2681766"/>
    <lineage>
        <taxon>Bacteria</taxon>
        <taxon>Pseudomonadati</taxon>
        <taxon>Bacteroidota</taxon>
        <taxon>Bacteroidia</taxon>
        <taxon>Marinilabiliales</taxon>
        <taxon>Prolixibacteraceae</taxon>
        <taxon>Maribellus</taxon>
    </lineage>
</organism>
<evidence type="ECO:0000259" key="3">
    <source>
        <dbReference type="PROSITE" id="PS50930"/>
    </source>
</evidence>
<dbReference type="SMART" id="SM00448">
    <property type="entry name" value="REC"/>
    <property type="match status" value="1"/>
</dbReference>
<dbReference type="PROSITE" id="PS50930">
    <property type="entry name" value="HTH_LYTTR"/>
    <property type="match status" value="1"/>
</dbReference>
<dbReference type="AlphaFoldDB" id="A0A6I6KDA3"/>